<dbReference type="GeneID" id="93502857"/>
<comment type="caution">
    <text evidence="1">The sequence shown here is derived from an EMBL/GenBank/DDBJ whole genome shotgun (WGS) entry which is preliminary data.</text>
</comment>
<dbReference type="RefSeq" id="WP_049782853.1">
    <property type="nucleotide sequence ID" value="NZ_JABWDG010000020.1"/>
</dbReference>
<accession>A0AAW5CNC7</accession>
<dbReference type="EMBL" id="JAKNDN010000073">
    <property type="protein sequence ID" value="MCG4962304.1"/>
    <property type="molecule type" value="Genomic_DNA"/>
</dbReference>
<sequence>MGKLLDYIAKETQGECFASFKYCYDNMLPPNIEYEAKEDSYINMKEFAESIHDPHMRDMCPLAEKMRSVPPLFKFFLDGSRRVYKVDDIQYDKKVFPIVSGQISVSCCGREMNDDNTFQSFGKVFEEAYPVVCLPITANDEGVDNGVYFNNLCNKLNELPFIEGSGNKFGKVLFNED</sequence>
<evidence type="ECO:0000313" key="1">
    <source>
        <dbReference type="EMBL" id="MCG4962304.1"/>
    </source>
</evidence>
<evidence type="ECO:0000313" key="2">
    <source>
        <dbReference type="Proteomes" id="UP001199750"/>
    </source>
</evidence>
<dbReference type="AlphaFoldDB" id="A0AAW5CNC7"/>
<gene>
    <name evidence="1" type="ORF">L0P03_21035</name>
</gene>
<name>A0AAW5CNC7_9BACT</name>
<organism evidence="1 2">
    <name type="scientific">Odoribacter splanchnicus</name>
    <dbReference type="NCBI Taxonomy" id="28118"/>
    <lineage>
        <taxon>Bacteria</taxon>
        <taxon>Pseudomonadati</taxon>
        <taxon>Bacteroidota</taxon>
        <taxon>Bacteroidia</taxon>
        <taxon>Bacteroidales</taxon>
        <taxon>Odoribacteraceae</taxon>
        <taxon>Odoribacter</taxon>
    </lineage>
</organism>
<protein>
    <submittedName>
        <fullName evidence="1">Uncharacterized protein</fullName>
    </submittedName>
</protein>
<proteinExistence type="predicted"/>
<dbReference type="Proteomes" id="UP001199750">
    <property type="component" value="Unassembled WGS sequence"/>
</dbReference>
<reference evidence="1" key="1">
    <citation type="submission" date="2022-01" db="EMBL/GenBank/DDBJ databases">
        <title>Collection of gut derived symbiotic bacterial strains cultured from healthy donors.</title>
        <authorList>
            <person name="Lin H."/>
            <person name="Kohout C."/>
            <person name="Waligurski E."/>
            <person name="Pamer E.G."/>
        </authorList>
    </citation>
    <scope>NUCLEOTIDE SEQUENCE</scope>
    <source>
        <strain evidence="1">DFI.1.149</strain>
    </source>
</reference>